<dbReference type="PANTHER" id="PTHR33383:SF1">
    <property type="entry name" value="MEMBRANE PROTEIN INSERTION EFFICIENCY FACTOR-RELATED"/>
    <property type="match status" value="1"/>
</dbReference>
<protein>
    <recommendedName>
        <fullName evidence="1">Putative membrane protein insertion efficiency factor</fullName>
    </recommendedName>
</protein>
<dbReference type="AlphaFoldDB" id="A0A6N8FAK8"/>
<dbReference type="GO" id="GO:0005886">
    <property type="term" value="C:plasma membrane"/>
    <property type="evidence" value="ECO:0007669"/>
    <property type="project" value="UniProtKB-SubCell"/>
</dbReference>
<evidence type="ECO:0000256" key="1">
    <source>
        <dbReference type="HAMAP-Rule" id="MF_00386"/>
    </source>
</evidence>
<dbReference type="EMBL" id="WOCD01000005">
    <property type="protein sequence ID" value="MUH73526.1"/>
    <property type="molecule type" value="Genomic_DNA"/>
</dbReference>
<gene>
    <name evidence="3" type="primary">yidD</name>
    <name evidence="3" type="ORF">GNP35_14150</name>
</gene>
<comment type="similarity">
    <text evidence="1">Belongs to the UPF0161 family.</text>
</comment>
<evidence type="ECO:0000313" key="3">
    <source>
        <dbReference type="EMBL" id="MUH73526.1"/>
    </source>
</evidence>
<comment type="subcellular location">
    <subcellularLocation>
        <location evidence="1">Cell membrane</location>
        <topology evidence="1">Peripheral membrane protein</topology>
        <orientation evidence="1">Cytoplasmic side</orientation>
    </subcellularLocation>
</comment>
<comment type="function">
    <text evidence="1">Could be involved in insertion of integral membrane proteins into the membrane.</text>
</comment>
<dbReference type="HAMAP" id="MF_00386">
    <property type="entry name" value="UPF0161_YidD"/>
    <property type="match status" value="1"/>
</dbReference>
<keyword evidence="1" id="KW-0472">Membrane</keyword>
<dbReference type="PANTHER" id="PTHR33383">
    <property type="entry name" value="MEMBRANE PROTEIN INSERTION EFFICIENCY FACTOR-RELATED"/>
    <property type="match status" value="1"/>
</dbReference>
<keyword evidence="1" id="KW-1003">Cell membrane</keyword>
<evidence type="ECO:0000313" key="4">
    <source>
        <dbReference type="Proteomes" id="UP000439994"/>
    </source>
</evidence>
<evidence type="ECO:0000256" key="2">
    <source>
        <dbReference type="SAM" id="MobiDB-lite"/>
    </source>
</evidence>
<organism evidence="3 4">
    <name type="scientific">Psychrosphaera haliotis</name>
    <dbReference type="NCBI Taxonomy" id="555083"/>
    <lineage>
        <taxon>Bacteria</taxon>
        <taxon>Pseudomonadati</taxon>
        <taxon>Pseudomonadota</taxon>
        <taxon>Gammaproteobacteria</taxon>
        <taxon>Alteromonadales</taxon>
        <taxon>Pseudoalteromonadaceae</taxon>
        <taxon>Psychrosphaera</taxon>
    </lineage>
</organism>
<feature type="compositionally biased region" description="Polar residues" evidence="2">
    <location>
        <begin position="79"/>
        <end position="88"/>
    </location>
</feature>
<dbReference type="OrthoDB" id="9801753at2"/>
<dbReference type="Pfam" id="PF01809">
    <property type="entry name" value="YidD"/>
    <property type="match status" value="1"/>
</dbReference>
<accession>A0A6N8FAK8</accession>
<name>A0A6N8FAK8_9GAMM</name>
<sequence>MEKNRAPLRTILKKIVRGYQILISPWFPAKCRFYPSCSEYTIEALDTHGSAKGSWLSVKRILKCHPFSDGGFDPVPKPTSINTENKEK</sequence>
<dbReference type="RefSeq" id="WP_155696852.1">
    <property type="nucleotide sequence ID" value="NZ_BAAAFQ010000011.1"/>
</dbReference>
<reference evidence="3 4" key="1">
    <citation type="submission" date="2019-11" db="EMBL/GenBank/DDBJ databases">
        <title>P. haliotis isolates from Z. marina roots.</title>
        <authorList>
            <person name="Cohen M."/>
            <person name="Jospin G."/>
            <person name="Eisen J.A."/>
            <person name="Coil D.A."/>
        </authorList>
    </citation>
    <scope>NUCLEOTIDE SEQUENCE [LARGE SCALE GENOMIC DNA]</scope>
    <source>
        <strain evidence="3 4">UCD-MCMsp1aY</strain>
    </source>
</reference>
<proteinExistence type="inferred from homology"/>
<dbReference type="NCBIfam" id="TIGR00278">
    <property type="entry name" value="membrane protein insertion efficiency factor YidD"/>
    <property type="match status" value="1"/>
</dbReference>
<keyword evidence="4" id="KW-1185">Reference proteome</keyword>
<dbReference type="InterPro" id="IPR002696">
    <property type="entry name" value="Membr_insert_effic_factor_YidD"/>
</dbReference>
<comment type="caution">
    <text evidence="3">The sequence shown here is derived from an EMBL/GenBank/DDBJ whole genome shotgun (WGS) entry which is preliminary data.</text>
</comment>
<dbReference type="Proteomes" id="UP000439994">
    <property type="component" value="Unassembled WGS sequence"/>
</dbReference>
<dbReference type="SMART" id="SM01234">
    <property type="entry name" value="Haemolytic"/>
    <property type="match status" value="1"/>
</dbReference>
<feature type="region of interest" description="Disordered" evidence="2">
    <location>
        <begin position="69"/>
        <end position="88"/>
    </location>
</feature>